<reference evidence="2" key="1">
    <citation type="journal article" date="2020" name="Nature">
        <title>Giant virus diversity and host interactions through global metagenomics.</title>
        <authorList>
            <person name="Schulz F."/>
            <person name="Roux S."/>
            <person name="Paez-Espino D."/>
            <person name="Jungbluth S."/>
            <person name="Walsh D.A."/>
            <person name="Denef V.J."/>
            <person name="McMahon K.D."/>
            <person name="Konstantinidis K.T."/>
            <person name="Eloe-Fadrosh E.A."/>
            <person name="Kyrpides N.C."/>
            <person name="Woyke T."/>
        </authorList>
    </citation>
    <scope>NUCLEOTIDE SEQUENCE</scope>
    <source>
        <strain evidence="2">GVMAG-M-3300023174-111</strain>
    </source>
</reference>
<organism evidence="2">
    <name type="scientific">viral metagenome</name>
    <dbReference type="NCBI Taxonomy" id="1070528"/>
    <lineage>
        <taxon>unclassified sequences</taxon>
        <taxon>metagenomes</taxon>
        <taxon>organismal metagenomes</taxon>
    </lineage>
</organism>
<dbReference type="AlphaFoldDB" id="A0A6C0D2Y3"/>
<accession>A0A6C0D2Y3</accession>
<protein>
    <submittedName>
        <fullName evidence="2">Uncharacterized protein</fullName>
    </submittedName>
</protein>
<proteinExistence type="predicted"/>
<dbReference type="EMBL" id="MN739530">
    <property type="protein sequence ID" value="QHT10813.1"/>
    <property type="molecule type" value="Genomic_DNA"/>
</dbReference>
<evidence type="ECO:0000313" key="2">
    <source>
        <dbReference type="EMBL" id="QHT10813.1"/>
    </source>
</evidence>
<evidence type="ECO:0000256" key="1">
    <source>
        <dbReference type="SAM" id="MobiDB-lite"/>
    </source>
</evidence>
<feature type="region of interest" description="Disordered" evidence="1">
    <location>
        <begin position="21"/>
        <end position="43"/>
    </location>
</feature>
<feature type="compositionally biased region" description="Basic and acidic residues" evidence="1">
    <location>
        <begin position="22"/>
        <end position="43"/>
    </location>
</feature>
<name>A0A6C0D2Y3_9ZZZZ</name>
<sequence>MYKVYRWITFISLRLSTGDPYALKKNERNGKNEKNGKNERNGG</sequence>